<sequence length="408" mass="46852">MNRGRFLVNLIEERNKENVTPPIVPTPLETLEDDLNVSSSDEFPRTKPSSSSSNTSSSSSSSSSSSDNEPVDHVNTTVAEINPQETVTKKKSKKRVRKPEKWKSKVAKVLRNSGKAYLSMAKSKKQIPARLVRPPCGEKCRLKCKNKIDEVTRQQLFDAYWSLGNLERQREFVVRHSQEIKPKYRYSSTQNLRALNTAFYFEILGSKIRVCKPFFKSTLDISNKAIKTALSKKSESGFIESDNRGRHCNHPTIDPEIRQSVIDFVNTIPRIESHYLRAQTSREFISSDKSLADIYRDYKGLRENDGLPAATSSTFHRIFNTEFNISFFIPKKDQCDLCERYKNCDEEEKRKLSLEYEQHLKEKTLVRTEKENDKNRTDGTITAVYDLQAVLQIPKGQAVPLKEKQLKT</sequence>
<accession>A0A2H1WRU9</accession>
<proteinExistence type="predicted"/>
<feature type="compositionally biased region" description="Basic residues" evidence="1">
    <location>
        <begin position="89"/>
        <end position="103"/>
    </location>
</feature>
<dbReference type="PANTHER" id="PTHR10773:SF19">
    <property type="match status" value="1"/>
</dbReference>
<dbReference type="PANTHER" id="PTHR10773">
    <property type="entry name" value="DNA-DIRECTED RNA POLYMERASES I, II, AND III SUBUNIT RPABC2"/>
    <property type="match status" value="1"/>
</dbReference>
<dbReference type="EMBL" id="ODYU01010195">
    <property type="protein sequence ID" value="SOQ55154.1"/>
    <property type="molecule type" value="Genomic_DNA"/>
</dbReference>
<feature type="region of interest" description="Disordered" evidence="1">
    <location>
        <begin position="14"/>
        <end position="103"/>
    </location>
</feature>
<reference evidence="2" key="1">
    <citation type="submission" date="2016-07" db="EMBL/GenBank/DDBJ databases">
        <authorList>
            <person name="Bretaudeau A."/>
        </authorList>
    </citation>
    <scope>NUCLEOTIDE SEQUENCE</scope>
    <source>
        <strain evidence="2">Rice</strain>
        <tissue evidence="2">Whole body</tissue>
    </source>
</reference>
<name>A0A2H1WRU9_SPOFR</name>
<organism evidence="2">
    <name type="scientific">Spodoptera frugiperda</name>
    <name type="common">Fall armyworm</name>
    <dbReference type="NCBI Taxonomy" id="7108"/>
    <lineage>
        <taxon>Eukaryota</taxon>
        <taxon>Metazoa</taxon>
        <taxon>Ecdysozoa</taxon>
        <taxon>Arthropoda</taxon>
        <taxon>Hexapoda</taxon>
        <taxon>Insecta</taxon>
        <taxon>Pterygota</taxon>
        <taxon>Neoptera</taxon>
        <taxon>Endopterygota</taxon>
        <taxon>Lepidoptera</taxon>
        <taxon>Glossata</taxon>
        <taxon>Ditrysia</taxon>
        <taxon>Noctuoidea</taxon>
        <taxon>Noctuidae</taxon>
        <taxon>Amphipyrinae</taxon>
        <taxon>Spodoptera</taxon>
    </lineage>
</organism>
<protein>
    <submittedName>
        <fullName evidence="2">SFRICE_018594</fullName>
    </submittedName>
</protein>
<feature type="compositionally biased region" description="Low complexity" evidence="1">
    <location>
        <begin position="49"/>
        <end position="66"/>
    </location>
</feature>
<evidence type="ECO:0000256" key="1">
    <source>
        <dbReference type="SAM" id="MobiDB-lite"/>
    </source>
</evidence>
<gene>
    <name evidence="2" type="ORF">SFRICE_018594</name>
</gene>
<dbReference type="AlphaFoldDB" id="A0A2H1WRU9"/>
<evidence type="ECO:0000313" key="2">
    <source>
        <dbReference type="EMBL" id="SOQ55154.1"/>
    </source>
</evidence>